<gene>
    <name evidence="1" type="ORF">ONZ51_g10769</name>
</gene>
<dbReference type="EMBL" id="JAPEVG010000450">
    <property type="protein sequence ID" value="KAJ8462636.1"/>
    <property type="molecule type" value="Genomic_DNA"/>
</dbReference>
<reference evidence="1" key="1">
    <citation type="submission" date="2022-11" db="EMBL/GenBank/DDBJ databases">
        <title>Genome Sequence of Cubamyces cubensis.</title>
        <authorList>
            <person name="Buettner E."/>
        </authorList>
    </citation>
    <scope>NUCLEOTIDE SEQUENCE</scope>
    <source>
        <strain evidence="1">MPL-01</strain>
    </source>
</reference>
<protein>
    <submittedName>
        <fullName evidence="1">Uncharacterized protein</fullName>
    </submittedName>
</protein>
<sequence length="340" mass="37336">MVLCSDSEGEPKDTEDTTIENDLAANFADKLILDMEDPDVVDPAIKESYEGLPTLHHCEAVTSDGNMISTVPYTAGFVQQHNVNPSALRRITTFVSDGVYVINPARFDPAKSTAASFGQSPNKVISLPAKPMQVSRAICMSLGYVFTCNVVYPTAFGKQQAQMVKSILFGPMRAEWERSMSFFGTVFGAQEMSVNTFSASSQYIGINVRTFPSEPASALPTVDFIGATPSKRGKQKERAGTKLVPVPSRSLLDMREKTMWSTNDDVAVWDGTEYFKKDKRKTLQFSFDVLHSLPRMTADPSFGDVVMVLYSTSAYRREGASTLGLSLNLYGIVLVAHQSK</sequence>
<accession>A0AAD7TKH3</accession>
<dbReference type="Proteomes" id="UP001215151">
    <property type="component" value="Unassembled WGS sequence"/>
</dbReference>
<name>A0AAD7TKH3_9APHY</name>
<keyword evidence="2" id="KW-1185">Reference proteome</keyword>
<proteinExistence type="predicted"/>
<evidence type="ECO:0000313" key="2">
    <source>
        <dbReference type="Proteomes" id="UP001215151"/>
    </source>
</evidence>
<organism evidence="1 2">
    <name type="scientific">Trametes cubensis</name>
    <dbReference type="NCBI Taxonomy" id="1111947"/>
    <lineage>
        <taxon>Eukaryota</taxon>
        <taxon>Fungi</taxon>
        <taxon>Dikarya</taxon>
        <taxon>Basidiomycota</taxon>
        <taxon>Agaricomycotina</taxon>
        <taxon>Agaricomycetes</taxon>
        <taxon>Polyporales</taxon>
        <taxon>Polyporaceae</taxon>
        <taxon>Trametes</taxon>
    </lineage>
</organism>
<dbReference type="AlphaFoldDB" id="A0AAD7TKH3"/>
<evidence type="ECO:0000313" key="1">
    <source>
        <dbReference type="EMBL" id="KAJ8462636.1"/>
    </source>
</evidence>
<comment type="caution">
    <text evidence="1">The sequence shown here is derived from an EMBL/GenBank/DDBJ whole genome shotgun (WGS) entry which is preliminary data.</text>
</comment>